<dbReference type="RefSeq" id="XP_026604864.1">
    <property type="nucleotide sequence ID" value="XM_026747384.1"/>
</dbReference>
<dbReference type="GeneID" id="38115738"/>
<feature type="compositionally biased region" description="Basic and acidic residues" evidence="1">
    <location>
        <begin position="76"/>
        <end position="88"/>
    </location>
</feature>
<dbReference type="STRING" id="1810919.A0A3D8S6W5"/>
<dbReference type="EMBL" id="PVWQ01000005">
    <property type="protein sequence ID" value="RDW81811.1"/>
    <property type="molecule type" value="Genomic_DNA"/>
</dbReference>
<comment type="caution">
    <text evidence="2">The sequence shown here is derived from an EMBL/GenBank/DDBJ whole genome shotgun (WGS) entry which is preliminary data.</text>
</comment>
<gene>
    <name evidence="2" type="ORF">DSM5745_05368</name>
</gene>
<evidence type="ECO:0000313" key="2">
    <source>
        <dbReference type="EMBL" id="RDW81811.1"/>
    </source>
</evidence>
<name>A0A3D8S6W5_9EURO</name>
<dbReference type="AlphaFoldDB" id="A0A3D8S6W5"/>
<feature type="region of interest" description="Disordered" evidence="1">
    <location>
        <begin position="253"/>
        <end position="272"/>
    </location>
</feature>
<evidence type="ECO:0000256" key="1">
    <source>
        <dbReference type="SAM" id="MobiDB-lite"/>
    </source>
</evidence>
<sequence length="376" mass="41901">MPPSRPLLHSRRLLPQNKSKSRGFVSGPTNIGYVRLIKRPWSRALIPHILFAGTALYIWQSIFLAHNDNSNVKSRKSSEKRPTQEKTVRGPSRPVFIPTGWARLQEGKLYAASDPEWKEFAKISKDDGKLRALKDELISVALNEASRSISLSRMLGAPFTIEGQWLQPQFPSRAKAAYFQSGLLFTDTAVAWVSKPVSTVRASYVALAALDAYSVLWGRFHGQFSAKSSVADRALGLSDYPRTILPSDFKTLDKLGDASRPEPPNRPNRDDGTQLQSSFLLSTLRWLPLPKFSPGSDFHAASLAFKAKINQCLEMNSRAHRQGTFSIRGPVGLRGSLGFCRVEVDAEYDPVASEWVSVTMHLKDVFFFQQQPLGGK</sequence>
<feature type="region of interest" description="Disordered" evidence="1">
    <location>
        <begin position="70"/>
        <end position="92"/>
    </location>
</feature>
<dbReference type="Proteomes" id="UP000256690">
    <property type="component" value="Unassembled WGS sequence"/>
</dbReference>
<reference evidence="2 3" key="1">
    <citation type="journal article" date="2018" name="IMA Fungus">
        <title>IMA Genome-F 9: Draft genome sequence of Annulohypoxylon stygium, Aspergillus mulundensis, Berkeleyomyces basicola (syn. Thielaviopsis basicola), Ceratocystis smalleyi, two Cercospora beticola strains, Coleophoma cylindrospora, Fusarium fracticaudum, Phialophora cf. hyalina, and Morchella septimelata.</title>
        <authorList>
            <person name="Wingfield B.D."/>
            <person name="Bills G.F."/>
            <person name="Dong Y."/>
            <person name="Huang W."/>
            <person name="Nel W.J."/>
            <person name="Swalarsk-Parry B.S."/>
            <person name="Vaghefi N."/>
            <person name="Wilken P.M."/>
            <person name="An Z."/>
            <person name="de Beer Z.W."/>
            <person name="De Vos L."/>
            <person name="Chen L."/>
            <person name="Duong T.A."/>
            <person name="Gao Y."/>
            <person name="Hammerbacher A."/>
            <person name="Kikkert J.R."/>
            <person name="Li Y."/>
            <person name="Li H."/>
            <person name="Li K."/>
            <person name="Li Q."/>
            <person name="Liu X."/>
            <person name="Ma X."/>
            <person name="Naidoo K."/>
            <person name="Pethybridge S.J."/>
            <person name="Sun J."/>
            <person name="Steenkamp E.T."/>
            <person name="van der Nest M.A."/>
            <person name="van Wyk S."/>
            <person name="Wingfield M.J."/>
            <person name="Xiong C."/>
            <person name="Yue Q."/>
            <person name="Zhang X."/>
        </authorList>
    </citation>
    <scope>NUCLEOTIDE SEQUENCE [LARGE SCALE GENOMIC DNA]</scope>
    <source>
        <strain evidence="2 3">DSM 5745</strain>
    </source>
</reference>
<accession>A0A3D8S6W5</accession>
<keyword evidence="3" id="KW-1185">Reference proteome</keyword>
<dbReference type="OrthoDB" id="8062037at2759"/>
<proteinExistence type="predicted"/>
<evidence type="ECO:0000313" key="3">
    <source>
        <dbReference type="Proteomes" id="UP000256690"/>
    </source>
</evidence>
<organism evidence="2 3">
    <name type="scientific">Aspergillus mulundensis</name>
    <dbReference type="NCBI Taxonomy" id="1810919"/>
    <lineage>
        <taxon>Eukaryota</taxon>
        <taxon>Fungi</taxon>
        <taxon>Dikarya</taxon>
        <taxon>Ascomycota</taxon>
        <taxon>Pezizomycotina</taxon>
        <taxon>Eurotiomycetes</taxon>
        <taxon>Eurotiomycetidae</taxon>
        <taxon>Eurotiales</taxon>
        <taxon>Aspergillaceae</taxon>
        <taxon>Aspergillus</taxon>
        <taxon>Aspergillus subgen. Nidulantes</taxon>
    </lineage>
</organism>
<protein>
    <submittedName>
        <fullName evidence="2">Uncharacterized protein</fullName>
    </submittedName>
</protein>